<organism evidence="1 2">
    <name type="scientific">Candidatus Ryanbacteria bacterium RIFCSPHIGHO2_01_FULL_48_27</name>
    <dbReference type="NCBI Taxonomy" id="1802115"/>
    <lineage>
        <taxon>Bacteria</taxon>
        <taxon>Candidatus Ryaniibacteriota</taxon>
    </lineage>
</organism>
<evidence type="ECO:0000313" key="1">
    <source>
        <dbReference type="EMBL" id="OGZ45505.1"/>
    </source>
</evidence>
<dbReference type="AlphaFoldDB" id="A0A1G2G5G4"/>
<proteinExistence type="predicted"/>
<dbReference type="STRING" id="1802115.A2756_00610"/>
<evidence type="ECO:0008006" key="3">
    <source>
        <dbReference type="Google" id="ProtNLM"/>
    </source>
</evidence>
<reference evidence="1 2" key="1">
    <citation type="journal article" date="2016" name="Nat. Commun.">
        <title>Thousands of microbial genomes shed light on interconnected biogeochemical processes in an aquifer system.</title>
        <authorList>
            <person name="Anantharaman K."/>
            <person name="Brown C.T."/>
            <person name="Hug L.A."/>
            <person name="Sharon I."/>
            <person name="Castelle C.J."/>
            <person name="Probst A.J."/>
            <person name="Thomas B.C."/>
            <person name="Singh A."/>
            <person name="Wilkins M.J."/>
            <person name="Karaoz U."/>
            <person name="Brodie E.L."/>
            <person name="Williams K.H."/>
            <person name="Hubbard S.S."/>
            <person name="Banfield J.F."/>
        </authorList>
    </citation>
    <scope>NUCLEOTIDE SEQUENCE [LARGE SCALE GENOMIC DNA]</scope>
</reference>
<dbReference type="Proteomes" id="UP000177785">
    <property type="component" value="Unassembled WGS sequence"/>
</dbReference>
<gene>
    <name evidence="1" type="ORF">A2756_00610</name>
</gene>
<sequence>MRSSFRIVVVFLIIGILVVLVWAHQGFLPDTEVPYAIEPSDDRLVYTTQDFGFSFKYPKEFELREDLEQIPWEFGAFMNIRPLVRIAIPKVTMQGTNLSEAGIDVVATRDARAVPECLVPPEFEAHGEKVIGGQVFTAFTQSGAGAGSFYEIASYRRIAGDSCLVFDLFIHSTSIDNYDPAQGIREFDRNATIGALESIVNTYTVIPR</sequence>
<comment type="caution">
    <text evidence="1">The sequence shown here is derived from an EMBL/GenBank/DDBJ whole genome shotgun (WGS) entry which is preliminary data.</text>
</comment>
<accession>A0A1G2G5G4</accession>
<evidence type="ECO:0000313" key="2">
    <source>
        <dbReference type="Proteomes" id="UP000177785"/>
    </source>
</evidence>
<name>A0A1G2G5G4_9BACT</name>
<protein>
    <recommendedName>
        <fullName evidence="3">PsbP C-terminal domain-containing protein</fullName>
    </recommendedName>
</protein>
<dbReference type="EMBL" id="MHNL01000006">
    <property type="protein sequence ID" value="OGZ45505.1"/>
    <property type="molecule type" value="Genomic_DNA"/>
</dbReference>